<gene>
    <name evidence="5" type="ORF">DWV00_00420</name>
</gene>
<dbReference type="EMBL" id="QRGA01000001">
    <property type="protein sequence ID" value="RDV00310.1"/>
    <property type="molecule type" value="Genomic_DNA"/>
</dbReference>
<dbReference type="AlphaFoldDB" id="A0A3D8K518"/>
<dbReference type="SUPFAM" id="SSF51735">
    <property type="entry name" value="NAD(P)-binding Rossmann-fold domains"/>
    <property type="match status" value="1"/>
</dbReference>
<dbReference type="PANTHER" id="PTHR11645">
    <property type="entry name" value="PYRROLINE-5-CARBOXYLATE REDUCTASE"/>
    <property type="match status" value="1"/>
</dbReference>
<reference evidence="5 6" key="1">
    <citation type="submission" date="2018-08" db="EMBL/GenBank/DDBJ databases">
        <title>Paraburkholderia sp. DHOM06 isolated from forest soil.</title>
        <authorList>
            <person name="Gao Z.-H."/>
            <person name="Qiu L.-H."/>
        </authorList>
    </citation>
    <scope>NUCLEOTIDE SEQUENCE [LARGE SCALE GENOMIC DNA]</scope>
    <source>
        <strain evidence="5 6">DHOM06</strain>
    </source>
</reference>
<dbReference type="Pfam" id="PF14748">
    <property type="entry name" value="P5CR_dimer"/>
    <property type="match status" value="1"/>
</dbReference>
<dbReference type="InterPro" id="IPR028939">
    <property type="entry name" value="P5C_Rdtase_cat_N"/>
</dbReference>
<keyword evidence="2" id="KW-0560">Oxidoreductase</keyword>
<evidence type="ECO:0000259" key="3">
    <source>
        <dbReference type="Pfam" id="PF03807"/>
    </source>
</evidence>
<sequence length="256" mass="28093">MLKLGVLGVGDLTEKMVRGLYRHGSELHVLLSPRNHERGGMLSRDLACVMMETNQAVADEADVIIIGVRPTHLLDLAQEVKLRPDQPLISVVMGVSLAELQKLFGTRDCCRAMLSAASEINHSTVVFFPAESIAAQLLAPLGNVIPLVTEREFELATVAACMNGWFYFLADELQQWFVQQGLSAQRAKDLTLSSVEDCVAYSRYKMSATPRQIGESIAIPGTFTAEGLEVLHRLGANVAWRAASDHVFRLLMSKQG</sequence>
<evidence type="ECO:0000313" key="5">
    <source>
        <dbReference type="EMBL" id="RDV00310.1"/>
    </source>
</evidence>
<dbReference type="GO" id="GO:0055129">
    <property type="term" value="P:L-proline biosynthetic process"/>
    <property type="evidence" value="ECO:0007669"/>
    <property type="project" value="TreeGrafter"/>
</dbReference>
<dbReference type="InterPro" id="IPR029036">
    <property type="entry name" value="P5CR_dimer"/>
</dbReference>
<dbReference type="RefSeq" id="WP_115531576.1">
    <property type="nucleotide sequence ID" value="NZ_QRGA01000001.1"/>
</dbReference>
<evidence type="ECO:0000256" key="2">
    <source>
        <dbReference type="ARBA" id="ARBA00023002"/>
    </source>
</evidence>
<comment type="similarity">
    <text evidence="1">Belongs to the pyrroline-5-carboxylate reductase family.</text>
</comment>
<dbReference type="OrthoDB" id="8418678at2"/>
<evidence type="ECO:0000313" key="6">
    <source>
        <dbReference type="Proteomes" id="UP000256838"/>
    </source>
</evidence>
<comment type="caution">
    <text evidence="5">The sequence shown here is derived from an EMBL/GenBank/DDBJ whole genome shotgun (WGS) entry which is preliminary data.</text>
</comment>
<dbReference type="PANTHER" id="PTHR11645:SF0">
    <property type="entry name" value="PYRROLINE-5-CARBOXYLATE REDUCTASE 3"/>
    <property type="match status" value="1"/>
</dbReference>
<name>A0A3D8K518_9BURK</name>
<feature type="domain" description="Pyrroline-5-carboxylate reductase dimerisation" evidence="4">
    <location>
        <begin position="157"/>
        <end position="243"/>
    </location>
</feature>
<protein>
    <submittedName>
        <fullName evidence="5">Pyrroline-5-carboxylate reductase</fullName>
    </submittedName>
</protein>
<dbReference type="GO" id="GO:0004735">
    <property type="term" value="F:pyrroline-5-carboxylate reductase activity"/>
    <property type="evidence" value="ECO:0007669"/>
    <property type="project" value="TreeGrafter"/>
</dbReference>
<evidence type="ECO:0000256" key="1">
    <source>
        <dbReference type="ARBA" id="ARBA00005525"/>
    </source>
</evidence>
<dbReference type="InterPro" id="IPR036291">
    <property type="entry name" value="NAD(P)-bd_dom_sf"/>
</dbReference>
<accession>A0A3D8K518</accession>
<feature type="domain" description="Pyrroline-5-carboxylate reductase catalytic N-terminal" evidence="3">
    <location>
        <begin position="3"/>
        <end position="93"/>
    </location>
</feature>
<evidence type="ECO:0000259" key="4">
    <source>
        <dbReference type="Pfam" id="PF14748"/>
    </source>
</evidence>
<dbReference type="Pfam" id="PF03807">
    <property type="entry name" value="F420_oxidored"/>
    <property type="match status" value="1"/>
</dbReference>
<dbReference type="Proteomes" id="UP000256838">
    <property type="component" value="Unassembled WGS sequence"/>
</dbReference>
<dbReference type="Gene3D" id="3.40.50.720">
    <property type="entry name" value="NAD(P)-binding Rossmann-like Domain"/>
    <property type="match status" value="1"/>
</dbReference>
<organism evidence="5 6">
    <name type="scientific">Trinickia dinghuensis</name>
    <dbReference type="NCBI Taxonomy" id="2291023"/>
    <lineage>
        <taxon>Bacteria</taxon>
        <taxon>Pseudomonadati</taxon>
        <taxon>Pseudomonadota</taxon>
        <taxon>Betaproteobacteria</taxon>
        <taxon>Burkholderiales</taxon>
        <taxon>Burkholderiaceae</taxon>
        <taxon>Trinickia</taxon>
    </lineage>
</organism>
<proteinExistence type="inferred from homology"/>
<keyword evidence="6" id="KW-1185">Reference proteome</keyword>
<dbReference type="Gene3D" id="1.10.3730.10">
    <property type="entry name" value="ProC C-terminal domain-like"/>
    <property type="match status" value="1"/>
</dbReference>